<feature type="domain" description="BLUF" evidence="1">
    <location>
        <begin position="8"/>
        <end position="105"/>
    </location>
</feature>
<dbReference type="RefSeq" id="WP_140466022.1">
    <property type="nucleotide sequence ID" value="NZ_RCYZ01000003.1"/>
</dbReference>
<dbReference type="Proteomes" id="UP000317646">
    <property type="component" value="Unassembled WGS sequence"/>
</dbReference>
<comment type="caution">
    <text evidence="2">The sequence shown here is derived from an EMBL/GenBank/DDBJ whole genome shotgun (WGS) entry which is preliminary data.</text>
</comment>
<keyword evidence="3" id="KW-1185">Reference proteome</keyword>
<dbReference type="Pfam" id="PF04940">
    <property type="entry name" value="BLUF"/>
    <property type="match status" value="1"/>
</dbReference>
<protein>
    <submittedName>
        <fullName evidence="2">BLUF domain-containing protein</fullName>
    </submittedName>
</protein>
<dbReference type="PROSITE" id="PS50925">
    <property type="entry name" value="BLUF"/>
    <property type="match status" value="1"/>
</dbReference>
<evidence type="ECO:0000313" key="3">
    <source>
        <dbReference type="Proteomes" id="UP000317646"/>
    </source>
</evidence>
<dbReference type="Gene3D" id="3.30.70.100">
    <property type="match status" value="1"/>
</dbReference>
<gene>
    <name evidence="2" type="ORF">EAH73_08230</name>
</gene>
<dbReference type="OrthoDB" id="1122028at2"/>
<dbReference type="AlphaFoldDB" id="A0A502GY74"/>
<accession>A0A502GY74</accession>
<dbReference type="EMBL" id="RCYZ01000003">
    <property type="protein sequence ID" value="TPG66392.1"/>
    <property type="molecule type" value="Genomic_DNA"/>
</dbReference>
<sequence length="159" mass="17664">MPTRPSALHHLVYLSRATAPLGVEALQQLLQKARTFNHAHRVTGLLLYSDGPDNTPGVFFQILEGPEDVIRSLVSGIRLDERNTDLHVLVDGPAAQRMFPDWAMGFSALVPPDMEALTGYVDPTKPRFLLPRAHAMSPELRQLLDQVLAEYPVWPHALG</sequence>
<dbReference type="GO" id="GO:0071949">
    <property type="term" value="F:FAD binding"/>
    <property type="evidence" value="ECO:0007669"/>
    <property type="project" value="InterPro"/>
</dbReference>
<dbReference type="GO" id="GO:0009882">
    <property type="term" value="F:blue light photoreceptor activity"/>
    <property type="evidence" value="ECO:0007669"/>
    <property type="project" value="InterPro"/>
</dbReference>
<dbReference type="InterPro" id="IPR007024">
    <property type="entry name" value="BLUF_domain"/>
</dbReference>
<proteinExistence type="predicted"/>
<evidence type="ECO:0000259" key="1">
    <source>
        <dbReference type="PROSITE" id="PS50925"/>
    </source>
</evidence>
<reference evidence="2 3" key="1">
    <citation type="journal article" date="2019" name="Environ. Microbiol.">
        <title>Species interactions and distinct microbial communities in high Arctic permafrost affected cryosols are associated with the CH4 and CO2 gas fluxes.</title>
        <authorList>
            <person name="Altshuler I."/>
            <person name="Hamel J."/>
            <person name="Turney S."/>
            <person name="Magnuson E."/>
            <person name="Levesque R."/>
            <person name="Greer C."/>
            <person name="Whyte L.G."/>
        </authorList>
    </citation>
    <scope>NUCLEOTIDE SEQUENCE [LARGE SCALE GENOMIC DNA]</scope>
    <source>
        <strain evidence="2 3">S9.2P</strain>
    </source>
</reference>
<dbReference type="InterPro" id="IPR036046">
    <property type="entry name" value="Acylphosphatase-like_dom_sf"/>
</dbReference>
<dbReference type="SMART" id="SM01034">
    <property type="entry name" value="BLUF"/>
    <property type="match status" value="1"/>
</dbReference>
<dbReference type="SUPFAM" id="SSF54975">
    <property type="entry name" value="Acylphosphatase/BLUF domain-like"/>
    <property type="match status" value="1"/>
</dbReference>
<evidence type="ECO:0000313" key="2">
    <source>
        <dbReference type="EMBL" id="TPG66392.1"/>
    </source>
</evidence>
<name>A0A502GY74_9BACT</name>
<organism evidence="2 3">
    <name type="scientific">Hymenobacter nivis</name>
    <dbReference type="NCBI Taxonomy" id="1850093"/>
    <lineage>
        <taxon>Bacteria</taxon>
        <taxon>Pseudomonadati</taxon>
        <taxon>Bacteroidota</taxon>
        <taxon>Cytophagia</taxon>
        <taxon>Cytophagales</taxon>
        <taxon>Hymenobacteraceae</taxon>
        <taxon>Hymenobacter</taxon>
    </lineage>
</organism>